<gene>
    <name evidence="4" type="ORF">C1704_13320</name>
</gene>
<dbReference type="GO" id="GO:0008236">
    <property type="term" value="F:serine-type peptidase activity"/>
    <property type="evidence" value="ECO:0007669"/>
    <property type="project" value="InterPro"/>
</dbReference>
<evidence type="ECO:0000256" key="1">
    <source>
        <dbReference type="SAM" id="MobiDB-lite"/>
    </source>
</evidence>
<feature type="region of interest" description="Disordered" evidence="1">
    <location>
        <begin position="476"/>
        <end position="498"/>
    </location>
</feature>
<sequence>MTRTSNRFPHQTVALAMVAALLQAGCGGGGGDPGASPFPGSGGSSGGGSIPASSQSAGRLVNSSVSGALPEHWVASTCTADRQRSWVRSIVHEKHLFYRQVPNINPASYTGTPQNLFYELTRFGIPNNRDRFSFVIPQSTASATFEQGQGVGIGAAYVYDGQGRLRVAYVEPGSPAAGQFDRGAQIVSINGAAVGNSLTSAQIDALYPSAAGGTIALQVRATPAGVTRSITLTNTTYTIAPVNRSLVLPGNVGYLHYTDFTTPSGQIQLADTFSTFQTAGIADLIIDLRYNGGGYLAIASQLGHMVAGSRGANRTFERLVYSDKRVRENVSVPFYHRHLDLPGYTNPRAGQSLPSLNLSRVFVLTTGDSCSASESFINAMKGVDVQVVQIGGTTCGKPYGFTRYPNCTFAYFPIEFEGRNDRNESFPASGITPTCAVPDDLDAPLGLPGEALLDAALSYRATGQCPALVTAQSRTLPPGVKVGSPEPDSPRRIKLVTP</sequence>
<dbReference type="Gene3D" id="3.30.750.170">
    <property type="match status" value="1"/>
</dbReference>
<dbReference type="GO" id="GO:0004175">
    <property type="term" value="F:endopeptidase activity"/>
    <property type="evidence" value="ECO:0007669"/>
    <property type="project" value="TreeGrafter"/>
</dbReference>
<dbReference type="Pfam" id="PF03572">
    <property type="entry name" value="Peptidase_S41"/>
    <property type="match status" value="1"/>
</dbReference>
<dbReference type="Gene3D" id="2.30.42.10">
    <property type="match status" value="1"/>
</dbReference>
<evidence type="ECO:0000259" key="3">
    <source>
        <dbReference type="Pfam" id="PF03572"/>
    </source>
</evidence>
<dbReference type="EMBL" id="PSNX01000012">
    <property type="protein sequence ID" value="PPE65608.1"/>
    <property type="molecule type" value="Genomic_DNA"/>
</dbReference>
<feature type="compositionally biased region" description="Gly residues" evidence="1">
    <location>
        <begin position="40"/>
        <end position="49"/>
    </location>
</feature>
<feature type="signal peptide" evidence="2">
    <location>
        <begin position="1"/>
        <end position="24"/>
    </location>
</feature>
<evidence type="ECO:0000256" key="2">
    <source>
        <dbReference type="SAM" id="SignalP"/>
    </source>
</evidence>
<dbReference type="Gene3D" id="3.90.226.10">
    <property type="entry name" value="2-enoyl-CoA Hydratase, Chain A, domain 1"/>
    <property type="match status" value="1"/>
</dbReference>
<dbReference type="PANTHER" id="PTHR32060:SF30">
    <property type="entry name" value="CARBOXY-TERMINAL PROCESSING PROTEASE CTPA"/>
    <property type="match status" value="1"/>
</dbReference>
<dbReference type="OrthoDB" id="7168509at2"/>
<dbReference type="CDD" id="cd07561">
    <property type="entry name" value="Peptidase_S41_CPP_like"/>
    <property type="match status" value="1"/>
</dbReference>
<dbReference type="PANTHER" id="PTHR32060">
    <property type="entry name" value="TAIL-SPECIFIC PROTEASE"/>
    <property type="match status" value="1"/>
</dbReference>
<dbReference type="GO" id="GO:0006508">
    <property type="term" value="P:proteolysis"/>
    <property type="evidence" value="ECO:0007669"/>
    <property type="project" value="InterPro"/>
</dbReference>
<dbReference type="InterPro" id="IPR036034">
    <property type="entry name" value="PDZ_sf"/>
</dbReference>
<feature type="domain" description="Tail specific protease" evidence="3">
    <location>
        <begin position="251"/>
        <end position="402"/>
    </location>
</feature>
<dbReference type="AlphaFoldDB" id="A0A2S5SS97"/>
<protein>
    <recommendedName>
        <fullName evidence="3">Tail specific protease domain-containing protein</fullName>
    </recommendedName>
</protein>
<name>A0A2S5SS97_9BURK</name>
<evidence type="ECO:0000313" key="5">
    <source>
        <dbReference type="Proteomes" id="UP000238605"/>
    </source>
</evidence>
<evidence type="ECO:0000313" key="4">
    <source>
        <dbReference type="EMBL" id="PPE65608.1"/>
    </source>
</evidence>
<dbReference type="RefSeq" id="WP_104303230.1">
    <property type="nucleotide sequence ID" value="NZ_PSNX01000012.1"/>
</dbReference>
<feature type="chain" id="PRO_5015629905" description="Tail specific protease domain-containing protein" evidence="2">
    <location>
        <begin position="25"/>
        <end position="498"/>
    </location>
</feature>
<dbReference type="InterPro" id="IPR029045">
    <property type="entry name" value="ClpP/crotonase-like_dom_sf"/>
</dbReference>
<dbReference type="Proteomes" id="UP000238605">
    <property type="component" value="Unassembled WGS sequence"/>
</dbReference>
<keyword evidence="5" id="KW-1185">Reference proteome</keyword>
<dbReference type="SUPFAM" id="SSF52096">
    <property type="entry name" value="ClpP/crotonase"/>
    <property type="match status" value="1"/>
</dbReference>
<proteinExistence type="predicted"/>
<accession>A0A2S5SS97</accession>
<dbReference type="InterPro" id="IPR005151">
    <property type="entry name" value="Tail-specific_protease"/>
</dbReference>
<feature type="region of interest" description="Disordered" evidence="1">
    <location>
        <begin position="31"/>
        <end position="57"/>
    </location>
</feature>
<dbReference type="GO" id="GO:0007165">
    <property type="term" value="P:signal transduction"/>
    <property type="evidence" value="ECO:0007669"/>
    <property type="project" value="TreeGrafter"/>
</dbReference>
<dbReference type="SUPFAM" id="SSF50156">
    <property type="entry name" value="PDZ domain-like"/>
    <property type="match status" value="1"/>
</dbReference>
<keyword evidence="2" id="KW-0732">Signal</keyword>
<organism evidence="4 5">
    <name type="scientific">Caldimonas caldifontis</name>
    <dbReference type="NCBI Taxonomy" id="1452508"/>
    <lineage>
        <taxon>Bacteria</taxon>
        <taxon>Pseudomonadati</taxon>
        <taxon>Pseudomonadota</taxon>
        <taxon>Betaproteobacteria</taxon>
        <taxon>Burkholderiales</taxon>
        <taxon>Sphaerotilaceae</taxon>
        <taxon>Caldimonas</taxon>
    </lineage>
</organism>
<dbReference type="GO" id="GO:0030288">
    <property type="term" value="C:outer membrane-bounded periplasmic space"/>
    <property type="evidence" value="ECO:0007669"/>
    <property type="project" value="TreeGrafter"/>
</dbReference>
<comment type="caution">
    <text evidence="4">The sequence shown here is derived from an EMBL/GenBank/DDBJ whole genome shotgun (WGS) entry which is preliminary data.</text>
</comment>
<reference evidence="4 5" key="1">
    <citation type="submission" date="2018-02" db="EMBL/GenBank/DDBJ databases">
        <title>Reclassifiation of [Polyangium] brachysporum DSM 7029 as Guopingzhaonella breviflexa gen. nov., sp. nov., a member of the family Comamonadaceae.</title>
        <authorList>
            <person name="Tang B."/>
        </authorList>
    </citation>
    <scope>NUCLEOTIDE SEQUENCE [LARGE SCALE GENOMIC DNA]</scope>
    <source>
        <strain evidence="4 5">BCRC 80649</strain>
    </source>
</reference>